<keyword evidence="2" id="KW-0732">Signal</keyword>
<accession>A0A1I3Z222</accession>
<dbReference type="Pfam" id="PF03401">
    <property type="entry name" value="TctC"/>
    <property type="match status" value="1"/>
</dbReference>
<name>A0A1I3Z222_9PROT</name>
<evidence type="ECO:0000313" key="4">
    <source>
        <dbReference type="Proteomes" id="UP000199473"/>
    </source>
</evidence>
<dbReference type="PANTHER" id="PTHR42928">
    <property type="entry name" value="TRICARBOXYLATE-BINDING PROTEIN"/>
    <property type="match status" value="1"/>
</dbReference>
<dbReference type="InterPro" id="IPR042100">
    <property type="entry name" value="Bug_dom1"/>
</dbReference>
<keyword evidence="4" id="KW-1185">Reference proteome</keyword>
<evidence type="ECO:0000256" key="1">
    <source>
        <dbReference type="ARBA" id="ARBA00006987"/>
    </source>
</evidence>
<reference evidence="3 4" key="1">
    <citation type="submission" date="2016-10" db="EMBL/GenBank/DDBJ databases">
        <authorList>
            <person name="de Groot N.N."/>
        </authorList>
    </citation>
    <scope>NUCLEOTIDE SEQUENCE [LARGE SCALE GENOMIC DNA]</scope>
    <source>
        <strain evidence="3 4">DSM 19981</strain>
    </source>
</reference>
<dbReference type="EMBL" id="FOSQ01000002">
    <property type="protein sequence ID" value="SFK38037.1"/>
    <property type="molecule type" value="Genomic_DNA"/>
</dbReference>
<dbReference type="PIRSF" id="PIRSF017082">
    <property type="entry name" value="YflP"/>
    <property type="match status" value="1"/>
</dbReference>
<dbReference type="Gene3D" id="3.40.190.150">
    <property type="entry name" value="Bordetella uptake gene, domain 1"/>
    <property type="match status" value="1"/>
</dbReference>
<dbReference type="CDD" id="cd07012">
    <property type="entry name" value="PBP2_Bug_TTT"/>
    <property type="match status" value="1"/>
</dbReference>
<proteinExistence type="inferred from homology"/>
<dbReference type="AlphaFoldDB" id="A0A1I3Z222"/>
<protein>
    <submittedName>
        <fullName evidence="3">Tripartite-type tricarboxylate transporter, receptor component TctC</fullName>
    </submittedName>
</protein>
<dbReference type="RefSeq" id="WP_175533796.1">
    <property type="nucleotide sequence ID" value="NZ_FOSQ01000002.1"/>
</dbReference>
<organism evidence="3 4">
    <name type="scientific">Falsiroseomonas stagni DSM 19981</name>
    <dbReference type="NCBI Taxonomy" id="1123062"/>
    <lineage>
        <taxon>Bacteria</taxon>
        <taxon>Pseudomonadati</taxon>
        <taxon>Pseudomonadota</taxon>
        <taxon>Alphaproteobacteria</taxon>
        <taxon>Acetobacterales</taxon>
        <taxon>Roseomonadaceae</taxon>
        <taxon>Falsiroseomonas</taxon>
    </lineage>
</organism>
<dbReference type="SUPFAM" id="SSF53850">
    <property type="entry name" value="Periplasmic binding protein-like II"/>
    <property type="match status" value="1"/>
</dbReference>
<feature type="signal peptide" evidence="2">
    <location>
        <begin position="1"/>
        <end position="22"/>
    </location>
</feature>
<dbReference type="Proteomes" id="UP000199473">
    <property type="component" value="Unassembled WGS sequence"/>
</dbReference>
<sequence>MPKLTRRAALAAPLLLAWPARAQGWPTRPIRLIVPFAPGGTTDVMARLVAERLGGLLGQAVVVENRAGAGATIGSAAAAQAQPDGHVLVMSNSTSHGVSPALYANIPYDAMRDFVHVALVATSPSVLVVNPGNRARDLAQFIALAREAGEIDFAVAGIGTSSHLAGIRLGAALGVKVNAVPYRGAGPALTDTIAGVVPAMLDSLPSAGPHIRSGSLRGMAVSSATRSARFPDLPTLREGGVDVVSAAWFGLSGPAGLPPAIVARLAEAVRAALSDPATIARFEELLGAPPPESTPSDFTRFVQAELASFAPIVRAAGLTPG</sequence>
<keyword evidence="3" id="KW-0675">Receptor</keyword>
<gene>
    <name evidence="3" type="ORF">SAMN02745775_10267</name>
</gene>
<feature type="chain" id="PRO_5011653057" evidence="2">
    <location>
        <begin position="23"/>
        <end position="321"/>
    </location>
</feature>
<dbReference type="PANTHER" id="PTHR42928:SF5">
    <property type="entry name" value="BLR1237 PROTEIN"/>
    <property type="match status" value="1"/>
</dbReference>
<evidence type="ECO:0000313" key="3">
    <source>
        <dbReference type="EMBL" id="SFK38037.1"/>
    </source>
</evidence>
<comment type="similarity">
    <text evidence="1">Belongs to the UPF0065 (bug) family.</text>
</comment>
<dbReference type="STRING" id="1123062.SAMN02745775_10267"/>
<dbReference type="Gene3D" id="3.40.190.10">
    <property type="entry name" value="Periplasmic binding protein-like II"/>
    <property type="match status" value="1"/>
</dbReference>
<dbReference type="InterPro" id="IPR005064">
    <property type="entry name" value="BUG"/>
</dbReference>
<evidence type="ECO:0000256" key="2">
    <source>
        <dbReference type="SAM" id="SignalP"/>
    </source>
</evidence>